<proteinExistence type="predicted"/>
<keyword evidence="3" id="KW-1185">Reference proteome</keyword>
<dbReference type="AlphaFoldDB" id="A0A1I6FEB3"/>
<accession>A0A1I6FEB3</accession>
<name>A0A1I6FEB3_9PSEU</name>
<reference evidence="3" key="1">
    <citation type="submission" date="2016-10" db="EMBL/GenBank/DDBJ databases">
        <authorList>
            <person name="Varghese N."/>
            <person name="Submissions S."/>
        </authorList>
    </citation>
    <scope>NUCLEOTIDE SEQUENCE [LARGE SCALE GENOMIC DNA]</scope>
    <source>
        <strain evidence="3">DSM 44232</strain>
    </source>
</reference>
<dbReference type="EMBL" id="FOYL01000012">
    <property type="protein sequence ID" value="SFR28087.1"/>
    <property type="molecule type" value="Genomic_DNA"/>
</dbReference>
<feature type="transmembrane region" description="Helical" evidence="1">
    <location>
        <begin position="52"/>
        <end position="74"/>
    </location>
</feature>
<evidence type="ECO:0000313" key="3">
    <source>
        <dbReference type="Proteomes" id="UP000198583"/>
    </source>
</evidence>
<gene>
    <name evidence="2" type="ORF">SAMN04488564_112198</name>
</gene>
<protein>
    <submittedName>
        <fullName evidence="2">Uncharacterized protein</fullName>
    </submittedName>
</protein>
<dbReference type="Proteomes" id="UP000198583">
    <property type="component" value="Unassembled WGS sequence"/>
</dbReference>
<organism evidence="2 3">
    <name type="scientific">Lentzea waywayandensis</name>
    <dbReference type="NCBI Taxonomy" id="84724"/>
    <lineage>
        <taxon>Bacteria</taxon>
        <taxon>Bacillati</taxon>
        <taxon>Actinomycetota</taxon>
        <taxon>Actinomycetes</taxon>
        <taxon>Pseudonocardiales</taxon>
        <taxon>Pseudonocardiaceae</taxon>
        <taxon>Lentzea</taxon>
    </lineage>
</organism>
<sequence>MPWIAASMATSVRTSRRIAVISLRKIICTVMRVAAWAIGMPAVDVPNVPKAAAIRAAISMASMISAAMMAYLAYSTSSAVLSHEPARPSQDFFSFTR</sequence>
<evidence type="ECO:0000313" key="2">
    <source>
        <dbReference type="EMBL" id="SFR28087.1"/>
    </source>
</evidence>
<keyword evidence="1" id="KW-0472">Membrane</keyword>
<keyword evidence="1" id="KW-1133">Transmembrane helix</keyword>
<keyword evidence="1" id="KW-0812">Transmembrane</keyword>
<feature type="transmembrane region" description="Helical" evidence="1">
    <location>
        <begin position="21"/>
        <end position="40"/>
    </location>
</feature>
<evidence type="ECO:0000256" key="1">
    <source>
        <dbReference type="SAM" id="Phobius"/>
    </source>
</evidence>